<sequence length="335" mass="38779">MESEGLRQRTASRLSAIHGQLSSPASSRENVNNTSNEMRNPDANGYPEKVPITYYPLATQKAWRYNENRVKDKLYSKYFHRDLYLYADIPQYIQQEMPAEGILPISESRRMLEPGYHAHENGWRAMADGTAYVASRTRFPGSTGDMVRWWFWWHSVEPERYALWFPHDHLAARSTYADRLHRSDLSHTQKWLGSTHRVTEFVGSAKMTVHIHFVDPAVYGLPWDELRRAGYEAAVCAELRDGLLPNLKIGDFLHLWRRTEDGLELRSRYWLGGGVHYKVLGMKVGIDYLAGKLGFKHRMAGENIAYEHFIHDQTEFTNLASFLPDLHADHMNGKL</sequence>
<gene>
    <name evidence="7" type="ORF">CSOJ01_06530</name>
</gene>
<keyword evidence="4" id="KW-0862">Zinc</keyword>
<reference evidence="7 8" key="1">
    <citation type="journal article" date="2020" name="Phytopathology">
        <title>Genome Sequence Resources of Colletotrichum truncatum, C. plurivorum, C. musicola, and C. sojae: Four Species Pathogenic to Soybean (Glycine max).</title>
        <authorList>
            <person name="Rogerio F."/>
            <person name="Boufleur T.R."/>
            <person name="Ciampi-Guillardi M."/>
            <person name="Sukno S.A."/>
            <person name="Thon M.R."/>
            <person name="Massola Junior N.S."/>
            <person name="Baroncelli R."/>
        </authorList>
    </citation>
    <scope>NUCLEOTIDE SEQUENCE [LARGE SCALE GENOMIC DNA]</scope>
    <source>
        <strain evidence="7 8">LFN0009</strain>
    </source>
</reference>
<evidence type="ECO:0000256" key="5">
    <source>
        <dbReference type="SAM" id="MobiDB-lite"/>
    </source>
</evidence>
<organism evidence="7 8">
    <name type="scientific">Colletotrichum sojae</name>
    <dbReference type="NCBI Taxonomy" id="2175907"/>
    <lineage>
        <taxon>Eukaryota</taxon>
        <taxon>Fungi</taxon>
        <taxon>Dikarya</taxon>
        <taxon>Ascomycota</taxon>
        <taxon>Pezizomycotina</taxon>
        <taxon>Sordariomycetes</taxon>
        <taxon>Hypocreomycetidae</taxon>
        <taxon>Glomerellales</taxon>
        <taxon>Glomerellaceae</taxon>
        <taxon>Colletotrichum</taxon>
        <taxon>Colletotrichum orchidearum species complex</taxon>
    </lineage>
</organism>
<keyword evidence="2" id="KW-0479">Metal-binding</keyword>
<dbReference type="GO" id="GO:0016787">
    <property type="term" value="F:hydrolase activity"/>
    <property type="evidence" value="ECO:0007669"/>
    <property type="project" value="UniProtKB-KW"/>
</dbReference>
<evidence type="ECO:0000256" key="1">
    <source>
        <dbReference type="ARBA" id="ARBA00001947"/>
    </source>
</evidence>
<protein>
    <submittedName>
        <fullName evidence="7">PhlG protein</fullName>
    </submittedName>
</protein>
<dbReference type="GO" id="GO:0046872">
    <property type="term" value="F:metal ion binding"/>
    <property type="evidence" value="ECO:0007669"/>
    <property type="project" value="UniProtKB-KW"/>
</dbReference>
<evidence type="ECO:0000313" key="8">
    <source>
        <dbReference type="Proteomes" id="UP000652219"/>
    </source>
</evidence>
<evidence type="ECO:0000256" key="3">
    <source>
        <dbReference type="ARBA" id="ARBA00022801"/>
    </source>
</evidence>
<feature type="domain" description="DAPG hydrolase PhiG" evidence="6">
    <location>
        <begin position="105"/>
        <end position="327"/>
    </location>
</feature>
<keyword evidence="8" id="KW-1185">Reference proteome</keyword>
<feature type="compositionally biased region" description="Polar residues" evidence="5">
    <location>
        <begin position="20"/>
        <end position="38"/>
    </location>
</feature>
<name>A0A8H6JC02_9PEZI</name>
<dbReference type="InterPro" id="IPR041526">
    <property type="entry name" value="DAPG_hydrolase"/>
</dbReference>
<evidence type="ECO:0000256" key="4">
    <source>
        <dbReference type="ARBA" id="ARBA00022833"/>
    </source>
</evidence>
<comment type="cofactor">
    <cofactor evidence="1">
        <name>Zn(2+)</name>
        <dbReference type="ChEBI" id="CHEBI:29105"/>
    </cofactor>
</comment>
<proteinExistence type="predicted"/>
<feature type="region of interest" description="Disordered" evidence="5">
    <location>
        <begin position="1"/>
        <end position="45"/>
    </location>
</feature>
<accession>A0A8H6JC02</accession>
<comment type="caution">
    <text evidence="7">The sequence shown here is derived from an EMBL/GenBank/DDBJ whole genome shotgun (WGS) entry which is preliminary data.</text>
</comment>
<evidence type="ECO:0000313" key="7">
    <source>
        <dbReference type="EMBL" id="KAF6810118.1"/>
    </source>
</evidence>
<dbReference type="AlphaFoldDB" id="A0A8H6JC02"/>
<dbReference type="EMBL" id="WIGN01000091">
    <property type="protein sequence ID" value="KAF6810118.1"/>
    <property type="molecule type" value="Genomic_DNA"/>
</dbReference>
<keyword evidence="3" id="KW-0378">Hydrolase</keyword>
<evidence type="ECO:0000256" key="2">
    <source>
        <dbReference type="ARBA" id="ARBA00022723"/>
    </source>
</evidence>
<evidence type="ECO:0000259" key="6">
    <source>
        <dbReference type="Pfam" id="PF18089"/>
    </source>
</evidence>
<dbReference type="Pfam" id="PF18089">
    <property type="entry name" value="DAPG_hydrolase"/>
    <property type="match status" value="1"/>
</dbReference>
<dbReference type="Proteomes" id="UP000652219">
    <property type="component" value="Unassembled WGS sequence"/>
</dbReference>